<name>A0A918CL60_9DEIO</name>
<reference evidence="3" key="2">
    <citation type="submission" date="2020-09" db="EMBL/GenBank/DDBJ databases">
        <authorList>
            <person name="Sun Q."/>
            <person name="Ohkuma M."/>
        </authorList>
    </citation>
    <scope>NUCLEOTIDE SEQUENCE</scope>
    <source>
        <strain evidence="3">JCM 31311</strain>
    </source>
</reference>
<proteinExistence type="inferred from homology"/>
<dbReference type="SUPFAM" id="SSF102705">
    <property type="entry name" value="NIF3 (NGG1p interacting factor 3)-like"/>
    <property type="match status" value="1"/>
</dbReference>
<dbReference type="Pfam" id="PF01784">
    <property type="entry name" value="DUF34_NIF3"/>
    <property type="match status" value="1"/>
</dbReference>
<sequence length="220" mass="24052">MPVLNDLLTWLNARLNAAELVRPGPEQVQRLALALDSADLPPELKADALFLHRAFRLGDQFSGLGVLASHDGFDAELTTGANTTLARHLGWTHIERLHWQGKVLGLKATPPERDWNALIHALYTEFGGLEGHIEPVRPAVSSVALINAMRPDLLTFLAGQGVNACITGQLRPAAVPRARELGLGIAALGHRRSELWGLRQLARELQGQFPELHTRVYGEA</sequence>
<comment type="similarity">
    <text evidence="1">Belongs to the GTP cyclohydrolase I type 2/NIF3 family.</text>
</comment>
<protein>
    <recommendedName>
        <fullName evidence="5">NGG1p interacting factor 3 protein, NIF3</fullName>
    </recommendedName>
</protein>
<feature type="binding site" evidence="2">
    <location>
        <position position="194"/>
    </location>
    <ligand>
        <name>a divalent metal cation</name>
        <dbReference type="ChEBI" id="CHEBI:60240"/>
        <label>1</label>
    </ligand>
</feature>
<dbReference type="AlphaFoldDB" id="A0A918CL60"/>
<dbReference type="EMBL" id="BMQL01000048">
    <property type="protein sequence ID" value="GGR29912.1"/>
    <property type="molecule type" value="Genomic_DNA"/>
</dbReference>
<dbReference type="GO" id="GO:0046872">
    <property type="term" value="F:metal ion binding"/>
    <property type="evidence" value="ECO:0007669"/>
    <property type="project" value="UniProtKB-KW"/>
</dbReference>
<dbReference type="InterPro" id="IPR036069">
    <property type="entry name" value="DUF34/NIF3_sf"/>
</dbReference>
<evidence type="ECO:0008006" key="5">
    <source>
        <dbReference type="Google" id="ProtNLM"/>
    </source>
</evidence>
<keyword evidence="4" id="KW-1185">Reference proteome</keyword>
<reference evidence="3" key="1">
    <citation type="journal article" date="2014" name="Int. J. Syst. Evol. Microbiol.">
        <title>Complete genome sequence of Corynebacterium casei LMG S-19264T (=DSM 44701T), isolated from a smear-ripened cheese.</title>
        <authorList>
            <consortium name="US DOE Joint Genome Institute (JGI-PGF)"/>
            <person name="Walter F."/>
            <person name="Albersmeier A."/>
            <person name="Kalinowski J."/>
            <person name="Ruckert C."/>
        </authorList>
    </citation>
    <scope>NUCLEOTIDE SEQUENCE</scope>
    <source>
        <strain evidence="3">JCM 31311</strain>
    </source>
</reference>
<feature type="binding site" evidence="2">
    <location>
        <position position="190"/>
    </location>
    <ligand>
        <name>a divalent metal cation</name>
        <dbReference type="ChEBI" id="CHEBI:60240"/>
        <label>1</label>
    </ligand>
</feature>
<evidence type="ECO:0000256" key="1">
    <source>
        <dbReference type="ARBA" id="ARBA00006964"/>
    </source>
</evidence>
<keyword evidence="2" id="KW-0479">Metal-binding</keyword>
<gene>
    <name evidence="3" type="ORF">GCM10008957_45950</name>
</gene>
<dbReference type="Gene3D" id="3.40.1390.30">
    <property type="entry name" value="NIF3 (NGG1p interacting factor 3)-like"/>
    <property type="match status" value="1"/>
</dbReference>
<feature type="binding site" evidence="2">
    <location>
        <position position="74"/>
    </location>
    <ligand>
        <name>a divalent metal cation</name>
        <dbReference type="ChEBI" id="CHEBI:60240"/>
        <label>1</label>
    </ligand>
</feature>
<dbReference type="InterPro" id="IPR002678">
    <property type="entry name" value="DUF34/NIF3"/>
</dbReference>
<evidence type="ECO:0000313" key="4">
    <source>
        <dbReference type="Proteomes" id="UP000603865"/>
    </source>
</evidence>
<evidence type="ECO:0000313" key="3">
    <source>
        <dbReference type="EMBL" id="GGR29912.1"/>
    </source>
</evidence>
<accession>A0A918CL60</accession>
<dbReference type="Proteomes" id="UP000603865">
    <property type="component" value="Unassembled WGS sequence"/>
</dbReference>
<comment type="caution">
    <text evidence="3">The sequence shown here is derived from an EMBL/GenBank/DDBJ whole genome shotgun (WGS) entry which is preliminary data.</text>
</comment>
<evidence type="ECO:0000256" key="2">
    <source>
        <dbReference type="PIRSR" id="PIRSR602678-1"/>
    </source>
</evidence>
<dbReference type="RefSeq" id="WP_189092854.1">
    <property type="nucleotide sequence ID" value="NZ_BMQL01000048.1"/>
</dbReference>
<organism evidence="3 4">
    <name type="scientific">Deinococcus ruber</name>
    <dbReference type="NCBI Taxonomy" id="1848197"/>
    <lineage>
        <taxon>Bacteria</taxon>
        <taxon>Thermotogati</taxon>
        <taxon>Deinococcota</taxon>
        <taxon>Deinococci</taxon>
        <taxon>Deinococcales</taxon>
        <taxon>Deinococcaceae</taxon>
        <taxon>Deinococcus</taxon>
    </lineage>
</organism>